<name>A0AAV1R8W7_9ROSI</name>
<accession>A0AAV1R8W7</accession>
<feature type="compositionally biased region" description="Basic and acidic residues" evidence="1">
    <location>
        <begin position="71"/>
        <end position="83"/>
    </location>
</feature>
<dbReference type="PANTHER" id="PTHR34660:SF7">
    <property type="entry name" value="DNA LIGASE-LIKE PROTEIN"/>
    <property type="match status" value="1"/>
</dbReference>
<comment type="caution">
    <text evidence="2">The sequence shown here is derived from an EMBL/GenBank/DDBJ whole genome shotgun (WGS) entry which is preliminary data.</text>
</comment>
<reference evidence="2 3" key="1">
    <citation type="submission" date="2024-01" db="EMBL/GenBank/DDBJ databases">
        <authorList>
            <person name="Waweru B."/>
        </authorList>
    </citation>
    <scope>NUCLEOTIDE SEQUENCE [LARGE SCALE GENOMIC DNA]</scope>
</reference>
<evidence type="ECO:0000256" key="1">
    <source>
        <dbReference type="SAM" id="MobiDB-lite"/>
    </source>
</evidence>
<evidence type="ECO:0000313" key="2">
    <source>
        <dbReference type="EMBL" id="CAK7329490.1"/>
    </source>
</evidence>
<evidence type="ECO:0000313" key="3">
    <source>
        <dbReference type="Proteomes" id="UP001314170"/>
    </source>
</evidence>
<dbReference type="Proteomes" id="UP001314170">
    <property type="component" value="Unassembled WGS sequence"/>
</dbReference>
<protein>
    <submittedName>
        <fullName evidence="2">Uncharacterized protein</fullName>
    </submittedName>
</protein>
<dbReference type="EMBL" id="CAWUPB010000913">
    <property type="protein sequence ID" value="CAK7329490.1"/>
    <property type="molecule type" value="Genomic_DNA"/>
</dbReference>
<feature type="compositionally biased region" description="Basic and acidic residues" evidence="1">
    <location>
        <begin position="110"/>
        <end position="119"/>
    </location>
</feature>
<keyword evidence="3" id="KW-1185">Reference proteome</keyword>
<proteinExistence type="predicted"/>
<dbReference type="AlphaFoldDB" id="A0AAV1R8W7"/>
<sequence length="327" mass="38148">MTVHLFDSGRGNGFLFFGEGPQGLKSWSPLSIINEWCIRMECMPFPPPGYVWNGVKGEALIELIKVRREKAEVEKQRKKEEKKKEKRRQKMEEGEMKKKRHSYDRKHTQHWREDGNERRDYEFQGIERTSPSEELKQPSTLDSLYESFDTSQSAKRKRPESCHNNGSIVWIDIRLQEHEDQELVFGKPVCSITAMDFLVQEKSELPNICTKEQFFSTWGESTTTALELDRPGVELFHSWPQTELVRDDGKAELALISRYSGSGSERPEIENLEWLYKTKPERLLRSDYTEISSASNDKWSYPICSLYPTAQYLAQADIYALPFTIPF</sequence>
<dbReference type="PANTHER" id="PTHR34660">
    <property type="entry name" value="MYB-LIKE PROTEIN X"/>
    <property type="match status" value="1"/>
</dbReference>
<gene>
    <name evidence="2" type="ORF">DCAF_LOCUS7245</name>
</gene>
<feature type="region of interest" description="Disordered" evidence="1">
    <location>
        <begin position="71"/>
        <end position="119"/>
    </location>
</feature>
<feature type="compositionally biased region" description="Basic residues" evidence="1">
    <location>
        <begin position="97"/>
        <end position="109"/>
    </location>
</feature>
<organism evidence="2 3">
    <name type="scientific">Dovyalis caffra</name>
    <dbReference type="NCBI Taxonomy" id="77055"/>
    <lineage>
        <taxon>Eukaryota</taxon>
        <taxon>Viridiplantae</taxon>
        <taxon>Streptophyta</taxon>
        <taxon>Embryophyta</taxon>
        <taxon>Tracheophyta</taxon>
        <taxon>Spermatophyta</taxon>
        <taxon>Magnoliopsida</taxon>
        <taxon>eudicotyledons</taxon>
        <taxon>Gunneridae</taxon>
        <taxon>Pentapetalae</taxon>
        <taxon>rosids</taxon>
        <taxon>fabids</taxon>
        <taxon>Malpighiales</taxon>
        <taxon>Salicaceae</taxon>
        <taxon>Flacourtieae</taxon>
        <taxon>Dovyalis</taxon>
    </lineage>
</organism>